<dbReference type="OrthoDB" id="7202499at2"/>
<name>A0A494RRY3_9CAUL</name>
<dbReference type="AlphaFoldDB" id="A0A494RRY3"/>
<keyword evidence="1" id="KW-1133">Transmembrane helix</keyword>
<feature type="transmembrane region" description="Helical" evidence="1">
    <location>
        <begin position="25"/>
        <end position="53"/>
    </location>
</feature>
<dbReference type="EMBL" id="CP032707">
    <property type="protein sequence ID" value="AYG95966.1"/>
    <property type="molecule type" value="Genomic_DNA"/>
</dbReference>
<evidence type="ECO:0000313" key="2">
    <source>
        <dbReference type="EMBL" id="AYG95966.1"/>
    </source>
</evidence>
<feature type="transmembrane region" description="Helical" evidence="1">
    <location>
        <begin position="73"/>
        <end position="98"/>
    </location>
</feature>
<organism evidence="2 3">
    <name type="scientific">Brevundimonas naejangsanensis</name>
    <dbReference type="NCBI Taxonomy" id="588932"/>
    <lineage>
        <taxon>Bacteria</taxon>
        <taxon>Pseudomonadati</taxon>
        <taxon>Pseudomonadota</taxon>
        <taxon>Alphaproteobacteria</taxon>
        <taxon>Caulobacterales</taxon>
        <taxon>Caulobacteraceae</taxon>
        <taxon>Brevundimonas</taxon>
    </lineage>
</organism>
<gene>
    <name evidence="2" type="ORF">D8I30_12865</name>
</gene>
<feature type="transmembrane region" description="Helical" evidence="1">
    <location>
        <begin position="208"/>
        <end position="241"/>
    </location>
</feature>
<evidence type="ECO:0000313" key="3">
    <source>
        <dbReference type="Proteomes" id="UP000276984"/>
    </source>
</evidence>
<protein>
    <recommendedName>
        <fullName evidence="4">Glycerophosphoryl diester phosphodiesterase membrane domain-containing protein</fullName>
    </recommendedName>
</protein>
<accession>A0A494RRY3</accession>
<keyword evidence="3" id="KW-1185">Reference proteome</keyword>
<dbReference type="RefSeq" id="WP_121483099.1">
    <property type="nucleotide sequence ID" value="NZ_CP032707.1"/>
</dbReference>
<feature type="transmembrane region" description="Helical" evidence="1">
    <location>
        <begin position="261"/>
        <end position="281"/>
    </location>
</feature>
<dbReference type="Proteomes" id="UP000276984">
    <property type="component" value="Chromosome"/>
</dbReference>
<keyword evidence="1" id="KW-0812">Transmembrane</keyword>
<evidence type="ECO:0008006" key="4">
    <source>
        <dbReference type="Google" id="ProtNLM"/>
    </source>
</evidence>
<feature type="transmembrane region" description="Helical" evidence="1">
    <location>
        <begin position="119"/>
        <end position="149"/>
    </location>
</feature>
<evidence type="ECO:0000256" key="1">
    <source>
        <dbReference type="SAM" id="Phobius"/>
    </source>
</evidence>
<reference evidence="2 3" key="1">
    <citation type="submission" date="2018-10" db="EMBL/GenBank/DDBJ databases">
        <title>Complete genome sequence of Brevundimonas naejangsanensis BRV3.</title>
        <authorList>
            <person name="Berrios L."/>
            <person name="Ely B."/>
        </authorList>
    </citation>
    <scope>NUCLEOTIDE SEQUENCE [LARGE SCALE GENOMIC DNA]</scope>
    <source>
        <strain evidence="2 3">BRV3</strain>
    </source>
</reference>
<keyword evidence="1" id="KW-0472">Membrane</keyword>
<proteinExistence type="predicted"/>
<feature type="transmembrane region" description="Helical" evidence="1">
    <location>
        <begin position="155"/>
        <end position="176"/>
    </location>
</feature>
<sequence length="312" mass="32449">MTKTISIGDALMTGFELIRRRPLDVWVWGALTASPLLLFFWMILNMVGAIPLAEMAGDTPDPQFLLAFARVQALSGLVNILQLVVYVVVVGAVCRAVLKPDAPRGRFFGLKIGMDEARVAVTLVAIVVAFYAAAFLIVLLAFAFGALLWMASEAAAVGLGIVAGLAGLVAVVWLGLRACLIIPASVALDDFAFVQGWSLTRGHVAHLLGLAAATVAVVILVQILVMAAAVIVALGLGLAFWPHIQAWGDAIDGGAALAINWPLAIGASLLVFPFAAAFYGAMTAISTAPYAAACGQLLAAKGEDAPSDREVS</sequence>